<organism evidence="2 3">
    <name type="scientific">Lentinula lateritia</name>
    <dbReference type="NCBI Taxonomy" id="40482"/>
    <lineage>
        <taxon>Eukaryota</taxon>
        <taxon>Fungi</taxon>
        <taxon>Dikarya</taxon>
        <taxon>Basidiomycota</taxon>
        <taxon>Agaricomycotina</taxon>
        <taxon>Agaricomycetes</taxon>
        <taxon>Agaricomycetidae</taxon>
        <taxon>Agaricales</taxon>
        <taxon>Marasmiineae</taxon>
        <taxon>Omphalotaceae</taxon>
        <taxon>Lentinula</taxon>
    </lineage>
</organism>
<accession>A0ABQ8V6E3</accession>
<comment type="caution">
    <text evidence="2">The sequence shown here is derived from an EMBL/GenBank/DDBJ whole genome shotgun (WGS) entry which is preliminary data.</text>
</comment>
<name>A0ABQ8V6E3_9AGAR</name>
<feature type="region of interest" description="Disordered" evidence="1">
    <location>
        <begin position="38"/>
        <end position="61"/>
    </location>
</feature>
<protein>
    <submittedName>
        <fullName evidence="2">Uncharacterized protein</fullName>
    </submittedName>
</protein>
<proteinExistence type="predicted"/>
<evidence type="ECO:0000313" key="2">
    <source>
        <dbReference type="EMBL" id="KAJ4475839.1"/>
    </source>
</evidence>
<dbReference type="EMBL" id="JANVFT010000073">
    <property type="protein sequence ID" value="KAJ4475839.1"/>
    <property type="molecule type" value="Genomic_DNA"/>
</dbReference>
<keyword evidence="3" id="KW-1185">Reference proteome</keyword>
<sequence length="61" mass="7109">MGVTALKTFSIKNDIIELSPHDHIHKFDPEADKKMKSLWSKESRSQRGWISDERLPEPSLF</sequence>
<dbReference type="Proteomes" id="UP001150217">
    <property type="component" value="Unassembled WGS sequence"/>
</dbReference>
<evidence type="ECO:0000256" key="1">
    <source>
        <dbReference type="SAM" id="MobiDB-lite"/>
    </source>
</evidence>
<gene>
    <name evidence="2" type="ORF">C8R41DRAFT_846813</name>
</gene>
<evidence type="ECO:0000313" key="3">
    <source>
        <dbReference type="Proteomes" id="UP001150217"/>
    </source>
</evidence>
<reference evidence="2" key="1">
    <citation type="submission" date="2022-08" db="EMBL/GenBank/DDBJ databases">
        <title>A Global Phylogenomic Analysis of the Shiitake Genus Lentinula.</title>
        <authorList>
            <consortium name="DOE Joint Genome Institute"/>
            <person name="Sierra-Patev S."/>
            <person name="Min B."/>
            <person name="Naranjo-Ortiz M."/>
            <person name="Looney B."/>
            <person name="Konkel Z."/>
            <person name="Slot J.C."/>
            <person name="Sakamoto Y."/>
            <person name="Steenwyk J.L."/>
            <person name="Rokas A."/>
            <person name="Carro J."/>
            <person name="Camarero S."/>
            <person name="Ferreira P."/>
            <person name="Molpeceres G."/>
            <person name="Ruiz-Duenas F.J."/>
            <person name="Serrano A."/>
            <person name="Henrissat B."/>
            <person name="Drula E."/>
            <person name="Hughes K.W."/>
            <person name="Mata J.L."/>
            <person name="Ishikawa N.K."/>
            <person name="Vargas-Isla R."/>
            <person name="Ushijima S."/>
            <person name="Smith C.A."/>
            <person name="Ahrendt S."/>
            <person name="Andreopoulos W."/>
            <person name="He G."/>
            <person name="Labutti K."/>
            <person name="Lipzen A."/>
            <person name="Ng V."/>
            <person name="Riley R."/>
            <person name="Sandor L."/>
            <person name="Barry K."/>
            <person name="Martinez A.T."/>
            <person name="Xiao Y."/>
            <person name="Gibbons J.G."/>
            <person name="Terashima K."/>
            <person name="Grigoriev I.V."/>
            <person name="Hibbett D.S."/>
        </authorList>
    </citation>
    <scope>NUCLEOTIDE SEQUENCE</scope>
    <source>
        <strain evidence="2">RHP3577 ss4</strain>
    </source>
</reference>